<organism evidence="2 3">
    <name type="scientific">Roseofilum casamattae BLCC-M143</name>
    <dbReference type="NCBI Taxonomy" id="3022442"/>
    <lineage>
        <taxon>Bacteria</taxon>
        <taxon>Bacillati</taxon>
        <taxon>Cyanobacteriota</taxon>
        <taxon>Cyanophyceae</taxon>
        <taxon>Desertifilales</taxon>
        <taxon>Desertifilaceae</taxon>
        <taxon>Roseofilum</taxon>
        <taxon>Roseofilum casamattae</taxon>
    </lineage>
</organism>
<dbReference type="RefSeq" id="WP_283760359.1">
    <property type="nucleotide sequence ID" value="NZ_JAQOSQ010000046.1"/>
</dbReference>
<comment type="caution">
    <text evidence="2">The sequence shown here is derived from an EMBL/GenBank/DDBJ whole genome shotgun (WGS) entry which is preliminary data.</text>
</comment>
<evidence type="ECO:0000256" key="1">
    <source>
        <dbReference type="SAM" id="Phobius"/>
    </source>
</evidence>
<sequence>MLQAIAFLHQILQALQPLLRPLCLVVAWTLIIALGWNLGSALRDTLARAKQMHCIPCAYCQFFTNDRRLKCTVHPRIASSELAIDCRDYQPNAAKPS</sequence>
<accession>A0ABT7C494</accession>
<protein>
    <submittedName>
        <fullName evidence="2">Uncharacterized protein</fullName>
    </submittedName>
</protein>
<dbReference type="Proteomes" id="UP001232992">
    <property type="component" value="Unassembled WGS sequence"/>
</dbReference>
<keyword evidence="1" id="KW-0812">Transmembrane</keyword>
<dbReference type="EMBL" id="JAQOSQ010000046">
    <property type="protein sequence ID" value="MDJ1185719.1"/>
    <property type="molecule type" value="Genomic_DNA"/>
</dbReference>
<keyword evidence="1" id="KW-1133">Transmembrane helix</keyword>
<evidence type="ECO:0000313" key="3">
    <source>
        <dbReference type="Proteomes" id="UP001232992"/>
    </source>
</evidence>
<keyword evidence="1" id="KW-0472">Membrane</keyword>
<reference evidence="2 3" key="1">
    <citation type="submission" date="2023-01" db="EMBL/GenBank/DDBJ databases">
        <title>Novel diversity within Roseofilum (Cyanobacteria; Desertifilaceae) from marine benthic mats with descriptions of four novel species.</title>
        <authorList>
            <person name="Wang Y."/>
            <person name="Berthold D.E."/>
            <person name="Hu J."/>
            <person name="Lefler F.W."/>
            <person name="Laughinghouse H.D. IV."/>
        </authorList>
    </citation>
    <scope>NUCLEOTIDE SEQUENCE [LARGE SCALE GENOMIC DNA]</scope>
    <source>
        <strain evidence="2 3">BLCC-M143</strain>
    </source>
</reference>
<keyword evidence="3" id="KW-1185">Reference proteome</keyword>
<evidence type="ECO:0000313" key="2">
    <source>
        <dbReference type="EMBL" id="MDJ1185719.1"/>
    </source>
</evidence>
<feature type="transmembrane region" description="Helical" evidence="1">
    <location>
        <begin position="18"/>
        <end position="38"/>
    </location>
</feature>
<gene>
    <name evidence="2" type="ORF">PMH09_21280</name>
</gene>
<name>A0ABT7C494_9CYAN</name>
<proteinExistence type="predicted"/>